<feature type="transmembrane region" description="Helical" evidence="1">
    <location>
        <begin position="20"/>
        <end position="37"/>
    </location>
</feature>
<dbReference type="AlphaFoldDB" id="A0A1J7BEA0"/>
<keyword evidence="1" id="KW-0472">Membrane</keyword>
<feature type="transmembrane region" description="Helical" evidence="1">
    <location>
        <begin position="102"/>
        <end position="123"/>
    </location>
</feature>
<evidence type="ECO:0000313" key="3">
    <source>
        <dbReference type="Proteomes" id="UP000243342"/>
    </source>
</evidence>
<dbReference type="Proteomes" id="UP000243342">
    <property type="component" value="Unassembled WGS sequence"/>
</dbReference>
<gene>
    <name evidence="2" type="ORF">BIV57_13885</name>
</gene>
<keyword evidence="1" id="KW-0812">Transmembrane</keyword>
<sequence>MTSTQQPATASRGANARKAFLPLLIDVGLPVGGYYLLADGFGLSSVTALIISSIPPALSAVWAAVKQHRFNGLATLIVAVNIAGIITSILTGNARLMLAKDALVTSTLGVAILVSALVGRPLMSSALRPMIARGRDDVDAAWRRLRAGESPDSRRFRRAEAAFSLVWGVVLVADCIIRVVLAFSVPVHTAVGAQTIVLLVALGIGIAVGRFFVPVMGRLIREERERGVRPEAAPEAAAST</sequence>
<feature type="transmembrane region" description="Helical" evidence="1">
    <location>
        <begin position="162"/>
        <end position="185"/>
    </location>
</feature>
<keyword evidence="1" id="KW-1133">Transmembrane helix</keyword>
<organism evidence="2 3">
    <name type="scientific">Mangrovactinospora gilvigrisea</name>
    <dbReference type="NCBI Taxonomy" id="1428644"/>
    <lineage>
        <taxon>Bacteria</taxon>
        <taxon>Bacillati</taxon>
        <taxon>Actinomycetota</taxon>
        <taxon>Actinomycetes</taxon>
        <taxon>Kitasatosporales</taxon>
        <taxon>Streptomycetaceae</taxon>
        <taxon>Mangrovactinospora</taxon>
    </lineage>
</organism>
<dbReference type="EMBL" id="MLCF01000070">
    <property type="protein sequence ID" value="OIV36901.1"/>
    <property type="molecule type" value="Genomic_DNA"/>
</dbReference>
<keyword evidence="3" id="KW-1185">Reference proteome</keyword>
<dbReference type="OrthoDB" id="4544430at2"/>
<evidence type="ECO:0000256" key="1">
    <source>
        <dbReference type="SAM" id="Phobius"/>
    </source>
</evidence>
<feature type="transmembrane region" description="Helical" evidence="1">
    <location>
        <begin position="72"/>
        <end position="90"/>
    </location>
</feature>
<feature type="transmembrane region" description="Helical" evidence="1">
    <location>
        <begin position="191"/>
        <end position="213"/>
    </location>
</feature>
<dbReference type="RefSeq" id="WP_071657149.1">
    <property type="nucleotide sequence ID" value="NZ_MLCF01000070.1"/>
</dbReference>
<feature type="transmembrane region" description="Helical" evidence="1">
    <location>
        <begin position="43"/>
        <end position="65"/>
    </location>
</feature>
<proteinExistence type="predicted"/>
<evidence type="ECO:0008006" key="4">
    <source>
        <dbReference type="Google" id="ProtNLM"/>
    </source>
</evidence>
<protein>
    <recommendedName>
        <fullName evidence="4">DUF3159 domain-containing protein</fullName>
    </recommendedName>
</protein>
<accession>A0A1J7BEA0</accession>
<comment type="caution">
    <text evidence="2">The sequence shown here is derived from an EMBL/GenBank/DDBJ whole genome shotgun (WGS) entry which is preliminary data.</text>
</comment>
<name>A0A1J7BEA0_9ACTN</name>
<reference evidence="2 3" key="1">
    <citation type="submission" date="2016-10" db="EMBL/GenBank/DDBJ databases">
        <title>Genome sequence of Streptomyces gilvigriseus MUSC 26.</title>
        <authorList>
            <person name="Lee L.-H."/>
            <person name="Ser H.-L."/>
        </authorList>
    </citation>
    <scope>NUCLEOTIDE SEQUENCE [LARGE SCALE GENOMIC DNA]</scope>
    <source>
        <strain evidence="2 3">MUSC 26</strain>
    </source>
</reference>
<dbReference type="STRING" id="1428644.BIV57_13885"/>
<evidence type="ECO:0000313" key="2">
    <source>
        <dbReference type="EMBL" id="OIV36901.1"/>
    </source>
</evidence>
<dbReference type="NCBIfam" id="NF041646">
    <property type="entry name" value="VC0807_fam"/>
    <property type="match status" value="1"/>
</dbReference>